<accession>A0AAD7ID73</accession>
<dbReference type="SUPFAM" id="SSF56784">
    <property type="entry name" value="HAD-like"/>
    <property type="match status" value="1"/>
</dbReference>
<dbReference type="AlphaFoldDB" id="A0AAD7ID73"/>
<evidence type="ECO:0000256" key="1">
    <source>
        <dbReference type="ARBA" id="ARBA00022801"/>
    </source>
</evidence>
<dbReference type="PANTHER" id="PTHR28181">
    <property type="entry name" value="UPF0655 PROTEIN YCR015C"/>
    <property type="match status" value="1"/>
</dbReference>
<dbReference type="InterPro" id="IPR050849">
    <property type="entry name" value="HAD-like_hydrolase_phosphatase"/>
</dbReference>
<keyword evidence="1" id="KW-0378">Hydrolase</keyword>
<protein>
    <submittedName>
        <fullName evidence="2">HAD-like domain-containing protein</fullName>
    </submittedName>
</protein>
<dbReference type="NCBIfam" id="TIGR01489">
    <property type="entry name" value="DKMTPPase-SF"/>
    <property type="match status" value="1"/>
</dbReference>
<dbReference type="GO" id="GO:0016791">
    <property type="term" value="F:phosphatase activity"/>
    <property type="evidence" value="ECO:0007669"/>
    <property type="project" value="InterPro"/>
</dbReference>
<dbReference type="Proteomes" id="UP001215280">
    <property type="component" value="Unassembled WGS sequence"/>
</dbReference>
<dbReference type="InterPro" id="IPR036412">
    <property type="entry name" value="HAD-like_sf"/>
</dbReference>
<name>A0AAD7ID73_9AGAR</name>
<gene>
    <name evidence="2" type="ORF">DFH07DRAFT_926563</name>
</gene>
<dbReference type="Gene3D" id="3.90.1470.20">
    <property type="match status" value="1"/>
</dbReference>
<keyword evidence="3" id="KW-1185">Reference proteome</keyword>
<dbReference type="InterPro" id="IPR023214">
    <property type="entry name" value="HAD_sf"/>
</dbReference>
<reference evidence="2" key="1">
    <citation type="submission" date="2023-03" db="EMBL/GenBank/DDBJ databases">
        <title>Massive genome expansion in bonnet fungi (Mycena s.s.) driven by repeated elements and novel gene families across ecological guilds.</title>
        <authorList>
            <consortium name="Lawrence Berkeley National Laboratory"/>
            <person name="Harder C.B."/>
            <person name="Miyauchi S."/>
            <person name="Viragh M."/>
            <person name="Kuo A."/>
            <person name="Thoen E."/>
            <person name="Andreopoulos B."/>
            <person name="Lu D."/>
            <person name="Skrede I."/>
            <person name="Drula E."/>
            <person name="Henrissat B."/>
            <person name="Morin E."/>
            <person name="Kohler A."/>
            <person name="Barry K."/>
            <person name="LaButti K."/>
            <person name="Morin E."/>
            <person name="Salamov A."/>
            <person name="Lipzen A."/>
            <person name="Mereny Z."/>
            <person name="Hegedus B."/>
            <person name="Baldrian P."/>
            <person name="Stursova M."/>
            <person name="Weitz H."/>
            <person name="Taylor A."/>
            <person name="Grigoriev I.V."/>
            <person name="Nagy L.G."/>
            <person name="Martin F."/>
            <person name="Kauserud H."/>
        </authorList>
    </citation>
    <scope>NUCLEOTIDE SEQUENCE</scope>
    <source>
        <strain evidence="2">CBHHK188m</strain>
    </source>
</reference>
<proteinExistence type="predicted"/>
<dbReference type="NCBIfam" id="TIGR01488">
    <property type="entry name" value="HAD-SF-IB"/>
    <property type="match status" value="1"/>
</dbReference>
<dbReference type="Gene3D" id="3.40.50.1000">
    <property type="entry name" value="HAD superfamily/HAD-like"/>
    <property type="match status" value="1"/>
</dbReference>
<evidence type="ECO:0000313" key="3">
    <source>
        <dbReference type="Proteomes" id="UP001215280"/>
    </source>
</evidence>
<dbReference type="EMBL" id="JARJLG010000127">
    <property type="protein sequence ID" value="KAJ7740450.1"/>
    <property type="molecule type" value="Genomic_DNA"/>
</dbReference>
<dbReference type="Pfam" id="PF12710">
    <property type="entry name" value="HAD"/>
    <property type="match status" value="1"/>
</dbReference>
<sequence length="263" mass="29354">MADLDLIPESTLPYPPVYKDKRFVVLSDWDGTITTQDSNDYMTDNLGFGKEKRRAGNLEILAGRQTFRDGFREMLESITANGYSFDACKEELKKNIKLDVGFKDFDTWCRTNDIPIVIVSSGMAPIIRAVLSNLVGDEVANTIDIIANEVEVEPSGKWNIKFRHPSSGFGHDKSRAILPYRDLASPPLLFFFGDGVSDMSAARHADVLFVKQKDDGENDLAAYCTREGIKHIIFRDFSQALKVVQAVVRGEKTPEEVLAAGRV</sequence>
<organism evidence="2 3">
    <name type="scientific">Mycena maculata</name>
    <dbReference type="NCBI Taxonomy" id="230809"/>
    <lineage>
        <taxon>Eukaryota</taxon>
        <taxon>Fungi</taxon>
        <taxon>Dikarya</taxon>
        <taxon>Basidiomycota</taxon>
        <taxon>Agaricomycotina</taxon>
        <taxon>Agaricomycetes</taxon>
        <taxon>Agaricomycetidae</taxon>
        <taxon>Agaricales</taxon>
        <taxon>Marasmiineae</taxon>
        <taxon>Mycenaceae</taxon>
        <taxon>Mycena</taxon>
    </lineage>
</organism>
<evidence type="ECO:0000313" key="2">
    <source>
        <dbReference type="EMBL" id="KAJ7740450.1"/>
    </source>
</evidence>
<dbReference type="PANTHER" id="PTHR28181:SF2">
    <property type="entry name" value="PHOSPHORIC MONOESTER HYDROLASE"/>
    <property type="match status" value="1"/>
</dbReference>
<comment type="caution">
    <text evidence="2">The sequence shown here is derived from an EMBL/GenBank/DDBJ whole genome shotgun (WGS) entry which is preliminary data.</text>
</comment>
<dbReference type="InterPro" id="IPR006384">
    <property type="entry name" value="HAD_hydro_PyrdxlP_Pase-like"/>
</dbReference>